<proteinExistence type="predicted"/>
<evidence type="ECO:0000313" key="2">
    <source>
        <dbReference type="EMBL" id="CAB4718372.1"/>
    </source>
</evidence>
<sequence>MQVVLIRHAHSEANAKGVLSGRIGGVHLSATGVKQSNDLITRLGKIKLAALHISPLERCRETIDPWWVEIGQSHNRGVEIVEDENLIEVDYGTWSGKKLAMLSAHKLWKTVQNTPSAMYFPSGEGLAAMQTRAMQAVHKSILTKKKGSVVLVSHGDVIKSIVAASLGMHLDNFQRIIIDPASVTVIDFNSGKPRLLLLNDSRANLEDFINGPARNANQLGGGAGK</sequence>
<dbReference type="GO" id="GO:0043456">
    <property type="term" value="P:regulation of pentose-phosphate shunt"/>
    <property type="evidence" value="ECO:0007669"/>
    <property type="project" value="TreeGrafter"/>
</dbReference>
<dbReference type="InterPro" id="IPR022492">
    <property type="entry name" value="Phosphomutase_MSMEG4193_put"/>
</dbReference>
<dbReference type="SMART" id="SM00855">
    <property type="entry name" value="PGAM"/>
    <property type="match status" value="1"/>
</dbReference>
<evidence type="ECO:0000313" key="3">
    <source>
        <dbReference type="EMBL" id="CAB4799260.1"/>
    </source>
</evidence>
<dbReference type="EMBL" id="CAFBMU010000003">
    <property type="protein sequence ID" value="CAB4917606.1"/>
    <property type="molecule type" value="Genomic_DNA"/>
</dbReference>
<dbReference type="GO" id="GO:0005829">
    <property type="term" value="C:cytosol"/>
    <property type="evidence" value="ECO:0007669"/>
    <property type="project" value="TreeGrafter"/>
</dbReference>
<dbReference type="InterPro" id="IPR029033">
    <property type="entry name" value="His_PPase_superfam"/>
</dbReference>
<dbReference type="EMBL" id="CAFBRZ010000049">
    <property type="protein sequence ID" value="CAB5154967.1"/>
    <property type="molecule type" value="Genomic_DNA"/>
</dbReference>
<dbReference type="NCBIfam" id="TIGR03848">
    <property type="entry name" value="MSMEG_4193"/>
    <property type="match status" value="1"/>
</dbReference>
<evidence type="ECO:0000313" key="6">
    <source>
        <dbReference type="EMBL" id="CAB5154967.1"/>
    </source>
</evidence>
<dbReference type="GO" id="GO:0004331">
    <property type="term" value="F:fructose-2,6-bisphosphate 2-phosphatase activity"/>
    <property type="evidence" value="ECO:0007669"/>
    <property type="project" value="TreeGrafter"/>
</dbReference>
<dbReference type="InterPro" id="IPR013078">
    <property type="entry name" value="His_Pase_superF_clade-1"/>
</dbReference>
<accession>A0A6J7WAD8</accession>
<dbReference type="SUPFAM" id="SSF53254">
    <property type="entry name" value="Phosphoglycerate mutase-like"/>
    <property type="match status" value="1"/>
</dbReference>
<name>A0A6J7WAD8_9ZZZZ</name>
<dbReference type="Pfam" id="PF00300">
    <property type="entry name" value="His_Phos_1"/>
    <property type="match status" value="1"/>
</dbReference>
<evidence type="ECO:0000313" key="5">
    <source>
        <dbReference type="EMBL" id="CAB4969337.1"/>
    </source>
</evidence>
<organism evidence="6">
    <name type="scientific">freshwater metagenome</name>
    <dbReference type="NCBI Taxonomy" id="449393"/>
    <lineage>
        <taxon>unclassified sequences</taxon>
        <taxon>metagenomes</taxon>
        <taxon>ecological metagenomes</taxon>
    </lineage>
</organism>
<dbReference type="GO" id="GO:0045820">
    <property type="term" value="P:negative regulation of glycolytic process"/>
    <property type="evidence" value="ECO:0007669"/>
    <property type="project" value="TreeGrafter"/>
</dbReference>
<keyword evidence="1" id="KW-0378">Hydrolase</keyword>
<dbReference type="EMBL" id="CAFAAS010000003">
    <property type="protein sequence ID" value="CAB4799260.1"/>
    <property type="molecule type" value="Genomic_DNA"/>
</dbReference>
<dbReference type="Gene3D" id="3.40.50.1240">
    <property type="entry name" value="Phosphoglycerate mutase-like"/>
    <property type="match status" value="1"/>
</dbReference>
<evidence type="ECO:0000313" key="4">
    <source>
        <dbReference type="EMBL" id="CAB4917606.1"/>
    </source>
</evidence>
<reference evidence="6" key="1">
    <citation type="submission" date="2020-05" db="EMBL/GenBank/DDBJ databases">
        <authorList>
            <person name="Chiriac C."/>
            <person name="Salcher M."/>
            <person name="Ghai R."/>
            <person name="Kavagutti S V."/>
        </authorList>
    </citation>
    <scope>NUCLEOTIDE SEQUENCE</scope>
</reference>
<dbReference type="InterPro" id="IPR051695">
    <property type="entry name" value="Phosphoglycerate_Mutase"/>
</dbReference>
<dbReference type="PANTHER" id="PTHR46517">
    <property type="entry name" value="FRUCTOSE-2,6-BISPHOSPHATASE TIGAR"/>
    <property type="match status" value="1"/>
</dbReference>
<dbReference type="AlphaFoldDB" id="A0A6J7WAD8"/>
<dbReference type="EMBL" id="CAEZYE010000075">
    <property type="protein sequence ID" value="CAB4718372.1"/>
    <property type="molecule type" value="Genomic_DNA"/>
</dbReference>
<dbReference type="EMBL" id="CAFBOD010000002">
    <property type="protein sequence ID" value="CAB4969337.1"/>
    <property type="molecule type" value="Genomic_DNA"/>
</dbReference>
<protein>
    <submittedName>
        <fullName evidence="6">Unannotated protein</fullName>
    </submittedName>
</protein>
<gene>
    <name evidence="2" type="ORF">UFOPK2655_01156</name>
    <name evidence="3" type="ORF">UFOPK3077_00411</name>
    <name evidence="4" type="ORF">UFOPK3667_00479</name>
    <name evidence="5" type="ORF">UFOPK3903_00239</name>
    <name evidence="6" type="ORF">UFOPK4444_00910</name>
</gene>
<dbReference type="CDD" id="cd07067">
    <property type="entry name" value="HP_PGM_like"/>
    <property type="match status" value="1"/>
</dbReference>
<evidence type="ECO:0000256" key="1">
    <source>
        <dbReference type="ARBA" id="ARBA00022801"/>
    </source>
</evidence>
<dbReference type="PANTHER" id="PTHR46517:SF1">
    <property type="entry name" value="FRUCTOSE-2,6-BISPHOSPHATASE TIGAR"/>
    <property type="match status" value="1"/>
</dbReference>